<evidence type="ECO:0000256" key="1">
    <source>
        <dbReference type="SAM" id="MobiDB-lite"/>
    </source>
</evidence>
<accession>A0A4R2Q0G1</accession>
<feature type="region of interest" description="Disordered" evidence="1">
    <location>
        <begin position="1"/>
        <end position="30"/>
    </location>
</feature>
<dbReference type="EMBL" id="SLXQ01000027">
    <property type="protein sequence ID" value="TCP41144.1"/>
    <property type="molecule type" value="Genomic_DNA"/>
</dbReference>
<dbReference type="AlphaFoldDB" id="A0A4R2Q0G1"/>
<organism evidence="2 3">
    <name type="scientific">Tamaricihabitans halophyticus</name>
    <dbReference type="NCBI Taxonomy" id="1262583"/>
    <lineage>
        <taxon>Bacteria</taxon>
        <taxon>Bacillati</taxon>
        <taxon>Actinomycetota</taxon>
        <taxon>Actinomycetes</taxon>
        <taxon>Pseudonocardiales</taxon>
        <taxon>Pseudonocardiaceae</taxon>
        <taxon>Tamaricihabitans</taxon>
    </lineage>
</organism>
<proteinExistence type="predicted"/>
<evidence type="ECO:0000313" key="2">
    <source>
        <dbReference type="EMBL" id="TCP41144.1"/>
    </source>
</evidence>
<gene>
    <name evidence="2" type="ORF">EV191_12742</name>
</gene>
<keyword evidence="3" id="KW-1185">Reference proteome</keyword>
<protein>
    <submittedName>
        <fullName evidence="2">Uncharacterized protein</fullName>
    </submittedName>
</protein>
<sequence length="46" mass="5107">EPYDRQYPISHAPSLLGGQGDQSLNKINLRGQGDQSLNKINLRGTR</sequence>
<feature type="non-terminal residue" evidence="2">
    <location>
        <position position="1"/>
    </location>
</feature>
<reference evidence="2 3" key="1">
    <citation type="submission" date="2019-03" db="EMBL/GenBank/DDBJ databases">
        <title>Genomic Encyclopedia of Type Strains, Phase IV (KMG-IV): sequencing the most valuable type-strain genomes for metagenomic binning, comparative biology and taxonomic classification.</title>
        <authorList>
            <person name="Goeker M."/>
        </authorList>
    </citation>
    <scope>NUCLEOTIDE SEQUENCE [LARGE SCALE GENOMIC DNA]</scope>
    <source>
        <strain evidence="2 3">DSM 45765</strain>
    </source>
</reference>
<name>A0A4R2Q0G1_9PSEU</name>
<evidence type="ECO:0000313" key="3">
    <source>
        <dbReference type="Proteomes" id="UP000294911"/>
    </source>
</evidence>
<dbReference type="Proteomes" id="UP000294911">
    <property type="component" value="Unassembled WGS sequence"/>
</dbReference>
<comment type="caution">
    <text evidence="2">The sequence shown here is derived from an EMBL/GenBank/DDBJ whole genome shotgun (WGS) entry which is preliminary data.</text>
</comment>